<dbReference type="Proteomes" id="UP000622860">
    <property type="component" value="Unassembled WGS sequence"/>
</dbReference>
<name>A0A917HAS0_9BACI</name>
<dbReference type="AlphaFoldDB" id="A0A917HAS0"/>
<proteinExistence type="predicted"/>
<dbReference type="RefSeq" id="WP_188454963.1">
    <property type="nucleotide sequence ID" value="NZ_BMFR01000005.1"/>
</dbReference>
<evidence type="ECO:0008006" key="4">
    <source>
        <dbReference type="Google" id="ProtNLM"/>
    </source>
</evidence>
<keyword evidence="1" id="KW-1133">Transmembrane helix</keyword>
<feature type="transmembrane region" description="Helical" evidence="1">
    <location>
        <begin position="9"/>
        <end position="28"/>
    </location>
</feature>
<organism evidence="2 3">
    <name type="scientific">Virgibacillus oceani</name>
    <dbReference type="NCBI Taxonomy" id="1479511"/>
    <lineage>
        <taxon>Bacteria</taxon>
        <taxon>Bacillati</taxon>
        <taxon>Bacillota</taxon>
        <taxon>Bacilli</taxon>
        <taxon>Bacillales</taxon>
        <taxon>Bacillaceae</taxon>
        <taxon>Virgibacillus</taxon>
    </lineage>
</organism>
<gene>
    <name evidence="2" type="ORF">GCM10011398_17000</name>
</gene>
<comment type="caution">
    <text evidence="2">The sequence shown here is derived from an EMBL/GenBank/DDBJ whole genome shotgun (WGS) entry which is preliminary data.</text>
</comment>
<evidence type="ECO:0000256" key="1">
    <source>
        <dbReference type="SAM" id="Phobius"/>
    </source>
</evidence>
<reference evidence="2" key="2">
    <citation type="submission" date="2020-09" db="EMBL/GenBank/DDBJ databases">
        <authorList>
            <person name="Sun Q."/>
            <person name="Zhou Y."/>
        </authorList>
    </citation>
    <scope>NUCLEOTIDE SEQUENCE</scope>
    <source>
        <strain evidence="2">CGMCC 1.12754</strain>
    </source>
</reference>
<evidence type="ECO:0000313" key="2">
    <source>
        <dbReference type="EMBL" id="GGG73206.1"/>
    </source>
</evidence>
<dbReference type="EMBL" id="BMFR01000005">
    <property type="protein sequence ID" value="GGG73206.1"/>
    <property type="molecule type" value="Genomic_DNA"/>
</dbReference>
<keyword evidence="3" id="KW-1185">Reference proteome</keyword>
<protein>
    <recommendedName>
        <fullName evidence="4">AlgX/AlgJ SGNH hydrolase-like domain-containing protein</fullName>
    </recommendedName>
</protein>
<dbReference type="InterPro" id="IPR025945">
    <property type="entry name" value="DHHW"/>
</dbReference>
<accession>A0A917HAS0</accession>
<sequence length="393" mass="45730">MKKKIGDTLVVISFFLVIFVIGIIYFVSPDKAQSELENRKLDQRPDATLQSLLSGDYFKRFGAYYTDQFPARNQMIEYNAVVNKFVLQKDVIQSIYVHDDGYLMDPVVPSDHGLTPKEIAAKINSFGEKLSNEDINVYFALTPNKTTMMEYKLPDYVESYGNDLSDRLMDQIKSPVKGIDLRGTIKDHMDESNLYFYTDHHWKPKAAHYAYEEIMNQMREDNRSLPQAISHDQFTWEEMGEPFYGSDARKTTKTYAKKADSLTVVRPKFDEKPLEICYRNKCDKSMYDMEELSSKDVYANKYRVYFSGDFSEGIVRNPNVGNDTKLLILKDSYANSMLQFVVRNFSETRILDLRHYDKESIYAYIEEHDIDNVLFIHNINSIVLTPSFVEFGE</sequence>
<dbReference type="Pfam" id="PF14286">
    <property type="entry name" value="DHHW"/>
    <property type="match status" value="1"/>
</dbReference>
<reference evidence="2" key="1">
    <citation type="journal article" date="2014" name="Int. J. Syst. Evol. Microbiol.">
        <title>Complete genome sequence of Corynebacterium casei LMG S-19264T (=DSM 44701T), isolated from a smear-ripened cheese.</title>
        <authorList>
            <consortium name="US DOE Joint Genome Institute (JGI-PGF)"/>
            <person name="Walter F."/>
            <person name="Albersmeier A."/>
            <person name="Kalinowski J."/>
            <person name="Ruckert C."/>
        </authorList>
    </citation>
    <scope>NUCLEOTIDE SEQUENCE</scope>
    <source>
        <strain evidence="2">CGMCC 1.12754</strain>
    </source>
</reference>
<keyword evidence="1" id="KW-0812">Transmembrane</keyword>
<keyword evidence="1" id="KW-0472">Membrane</keyword>
<evidence type="ECO:0000313" key="3">
    <source>
        <dbReference type="Proteomes" id="UP000622860"/>
    </source>
</evidence>